<evidence type="ECO:0000259" key="2">
    <source>
        <dbReference type="Pfam" id="PF03779"/>
    </source>
</evidence>
<dbReference type="Pfam" id="PF03779">
    <property type="entry name" value="SPW"/>
    <property type="match status" value="1"/>
</dbReference>
<keyword evidence="1" id="KW-0472">Membrane</keyword>
<dbReference type="PATRIC" id="fig|37919.13.peg.4159"/>
<dbReference type="RefSeq" id="WP_065491341.1">
    <property type="nucleotide sequence ID" value="NZ_CP009111.1"/>
</dbReference>
<keyword evidence="1" id="KW-0812">Transmembrane</keyword>
<evidence type="ECO:0000256" key="1">
    <source>
        <dbReference type="SAM" id="Phobius"/>
    </source>
</evidence>
<feature type="domain" description="SPW repeat-containing integral membrane" evidence="2">
    <location>
        <begin position="53"/>
        <end position="153"/>
    </location>
</feature>
<sequence length="167" mass="18105">MTSDPPTGELPLIDARGHRGFVERLILGPTERIDQNSRWHQRVPGPQTPGMVSTITLLFGLWVAMSPFLWHESGTTFWSIARWNEILVGLAIAALGFARLARPLRLLTASTLGGLFGGWLLLSPFLFDYGLGTGTTPATINDILVGLTVIAVTVLGHSDTREALTTT</sequence>
<name>A0A1B1K7Q4_RHOOP</name>
<accession>A0A1B1K7Q4</accession>
<feature type="transmembrane region" description="Helical" evidence="1">
    <location>
        <begin position="50"/>
        <end position="70"/>
    </location>
</feature>
<feature type="transmembrane region" description="Helical" evidence="1">
    <location>
        <begin position="138"/>
        <end position="156"/>
    </location>
</feature>
<feature type="transmembrane region" description="Helical" evidence="1">
    <location>
        <begin position="104"/>
        <end position="126"/>
    </location>
</feature>
<dbReference type="Proteomes" id="UP000186108">
    <property type="component" value="Chromosome"/>
</dbReference>
<protein>
    <submittedName>
        <fullName evidence="3">Conserved putative membrane protein</fullName>
    </submittedName>
</protein>
<feature type="transmembrane region" description="Helical" evidence="1">
    <location>
        <begin position="76"/>
        <end position="97"/>
    </location>
</feature>
<evidence type="ECO:0000313" key="4">
    <source>
        <dbReference type="Proteomes" id="UP000186108"/>
    </source>
</evidence>
<dbReference type="InterPro" id="IPR005530">
    <property type="entry name" value="SPW"/>
</dbReference>
<proteinExistence type="predicted"/>
<gene>
    <name evidence="3" type="ORF">R1CP_19865</name>
</gene>
<dbReference type="AlphaFoldDB" id="A0A1B1K7Q4"/>
<keyword evidence="1" id="KW-1133">Transmembrane helix</keyword>
<organism evidence="3 4">
    <name type="scientific">Rhodococcus opacus</name>
    <name type="common">Nocardia opaca</name>
    <dbReference type="NCBI Taxonomy" id="37919"/>
    <lineage>
        <taxon>Bacteria</taxon>
        <taxon>Bacillati</taxon>
        <taxon>Actinomycetota</taxon>
        <taxon>Actinomycetes</taxon>
        <taxon>Mycobacteriales</taxon>
        <taxon>Nocardiaceae</taxon>
        <taxon>Rhodococcus</taxon>
    </lineage>
</organism>
<reference evidence="3 4" key="1">
    <citation type="submission" date="2014-07" db="EMBL/GenBank/DDBJ databases">
        <authorList>
            <person name="Zhang J.E."/>
            <person name="Yang H."/>
            <person name="Guo J."/>
            <person name="Deng Z."/>
            <person name="Luo H."/>
            <person name="Luo M."/>
            <person name="Zhao B."/>
        </authorList>
    </citation>
    <scope>NUCLEOTIDE SEQUENCE [LARGE SCALE GENOMIC DNA]</scope>
    <source>
        <strain evidence="3 4">1CP</strain>
    </source>
</reference>
<evidence type="ECO:0000313" key="3">
    <source>
        <dbReference type="EMBL" id="ANS28655.1"/>
    </source>
</evidence>
<dbReference type="EMBL" id="CP009111">
    <property type="protein sequence ID" value="ANS28655.1"/>
    <property type="molecule type" value="Genomic_DNA"/>
</dbReference>